<dbReference type="Proteomes" id="UP000635606">
    <property type="component" value="Unassembled WGS sequence"/>
</dbReference>
<evidence type="ECO:0000256" key="1">
    <source>
        <dbReference type="ARBA" id="ARBA00023002"/>
    </source>
</evidence>
<dbReference type="PANTHER" id="PTHR35176">
    <property type="entry name" value="HEME OXYGENASE HI_0854-RELATED"/>
    <property type="match status" value="1"/>
</dbReference>
<dbReference type="GO" id="GO:0016627">
    <property type="term" value="F:oxidoreductase activity, acting on the CH-CH group of donors"/>
    <property type="evidence" value="ECO:0007669"/>
    <property type="project" value="TreeGrafter"/>
</dbReference>
<dbReference type="EMBL" id="BOPH01000029">
    <property type="protein sequence ID" value="GIJ67679.1"/>
    <property type="molecule type" value="Genomic_DNA"/>
</dbReference>
<dbReference type="AlphaFoldDB" id="A0A8J3ZPQ4"/>
<dbReference type="InterPro" id="IPR011576">
    <property type="entry name" value="Pyridox_Oxase_N"/>
</dbReference>
<evidence type="ECO:0000259" key="2">
    <source>
        <dbReference type="Pfam" id="PF01243"/>
    </source>
</evidence>
<evidence type="ECO:0000313" key="3">
    <source>
        <dbReference type="EMBL" id="GIJ67679.1"/>
    </source>
</evidence>
<protein>
    <recommendedName>
        <fullName evidence="2">Pyridoxamine 5'-phosphate oxidase N-terminal domain-containing protein</fullName>
    </recommendedName>
</protein>
<keyword evidence="4" id="KW-1185">Reference proteome</keyword>
<sequence length="144" mass="15773">MNEDLARAIIDGNSYLTLATADTDGRPWATPVWFAHDRYTDFLWLSRPTTRHSANIAARPEVAIVVFDSTVPINQGRAVYVEAVADGVPAAEVEGALRVFSARSVADGGGDYPTQPAGFRLYRARAVTHYVLDEHDSRVRVDLG</sequence>
<keyword evidence="1" id="KW-0560">Oxidoreductase</keyword>
<dbReference type="PANTHER" id="PTHR35176:SF6">
    <property type="entry name" value="HEME OXYGENASE HI_0854-RELATED"/>
    <property type="match status" value="1"/>
</dbReference>
<proteinExistence type="predicted"/>
<dbReference type="GO" id="GO:0070967">
    <property type="term" value="F:coenzyme F420 binding"/>
    <property type="evidence" value="ECO:0007669"/>
    <property type="project" value="TreeGrafter"/>
</dbReference>
<dbReference type="Pfam" id="PF01243">
    <property type="entry name" value="PNPOx_N"/>
    <property type="match status" value="1"/>
</dbReference>
<feature type="domain" description="Pyridoxamine 5'-phosphate oxidase N-terminal" evidence="2">
    <location>
        <begin position="6"/>
        <end position="105"/>
    </location>
</feature>
<evidence type="ECO:0000313" key="4">
    <source>
        <dbReference type="Proteomes" id="UP000635606"/>
    </source>
</evidence>
<dbReference type="Gene3D" id="2.30.110.10">
    <property type="entry name" value="Electron Transport, Fmn-binding Protein, Chain A"/>
    <property type="match status" value="1"/>
</dbReference>
<dbReference type="GO" id="GO:0005829">
    <property type="term" value="C:cytosol"/>
    <property type="evidence" value="ECO:0007669"/>
    <property type="project" value="TreeGrafter"/>
</dbReference>
<dbReference type="SUPFAM" id="SSF50475">
    <property type="entry name" value="FMN-binding split barrel"/>
    <property type="match status" value="1"/>
</dbReference>
<dbReference type="InterPro" id="IPR052019">
    <property type="entry name" value="F420H2_bilvrd_red/Heme_oxyg"/>
</dbReference>
<name>A0A8J3ZPQ4_9ACTN</name>
<accession>A0A8J3ZPQ4</accession>
<gene>
    <name evidence="3" type="ORF">Voc01_025960</name>
</gene>
<organism evidence="3 4">
    <name type="scientific">Virgisporangium ochraceum</name>
    <dbReference type="NCBI Taxonomy" id="65505"/>
    <lineage>
        <taxon>Bacteria</taxon>
        <taxon>Bacillati</taxon>
        <taxon>Actinomycetota</taxon>
        <taxon>Actinomycetes</taxon>
        <taxon>Micromonosporales</taxon>
        <taxon>Micromonosporaceae</taxon>
        <taxon>Virgisporangium</taxon>
    </lineage>
</organism>
<comment type="caution">
    <text evidence="3">The sequence shown here is derived from an EMBL/GenBank/DDBJ whole genome shotgun (WGS) entry which is preliminary data.</text>
</comment>
<dbReference type="RefSeq" id="WP_203927634.1">
    <property type="nucleotide sequence ID" value="NZ_BOPH01000029.1"/>
</dbReference>
<dbReference type="InterPro" id="IPR012349">
    <property type="entry name" value="Split_barrel_FMN-bd"/>
</dbReference>
<reference evidence="3" key="1">
    <citation type="submission" date="2021-01" db="EMBL/GenBank/DDBJ databases">
        <title>Whole genome shotgun sequence of Virgisporangium ochraceum NBRC 16418.</title>
        <authorList>
            <person name="Komaki H."/>
            <person name="Tamura T."/>
        </authorList>
    </citation>
    <scope>NUCLEOTIDE SEQUENCE</scope>
    <source>
        <strain evidence="3">NBRC 16418</strain>
    </source>
</reference>